<gene>
    <name evidence="2" type="ORF">JBW_02167</name>
</gene>
<keyword evidence="1" id="KW-0472">Membrane</keyword>
<dbReference type="AlphaFoldDB" id="I9NUL8"/>
<keyword evidence="1" id="KW-1133">Transmembrane helix</keyword>
<keyword evidence="1" id="KW-0812">Transmembrane</keyword>
<name>I9NUL8_9FIRM</name>
<dbReference type="Proteomes" id="UP000005361">
    <property type="component" value="Chromosome"/>
</dbReference>
<evidence type="ECO:0000313" key="2">
    <source>
        <dbReference type="EMBL" id="AJQ27517.1"/>
    </source>
</evidence>
<organism evidence="2 3">
    <name type="scientific">Pelosinus fermentans JBW45</name>
    <dbReference type="NCBI Taxonomy" id="1192197"/>
    <lineage>
        <taxon>Bacteria</taxon>
        <taxon>Bacillati</taxon>
        <taxon>Bacillota</taxon>
        <taxon>Negativicutes</taxon>
        <taxon>Selenomonadales</taxon>
        <taxon>Sporomusaceae</taxon>
        <taxon>Pelosinus</taxon>
    </lineage>
</organism>
<feature type="transmembrane region" description="Helical" evidence="1">
    <location>
        <begin position="6"/>
        <end position="23"/>
    </location>
</feature>
<sequence>MEEQPIYLILGGILFVVAVYAYIKYDFFKVKE</sequence>
<evidence type="ECO:0000313" key="3">
    <source>
        <dbReference type="Proteomes" id="UP000005361"/>
    </source>
</evidence>
<proteinExistence type="predicted"/>
<protein>
    <submittedName>
        <fullName evidence="2">Uncharacterized protein</fullName>
    </submittedName>
</protein>
<reference evidence="2 3" key="1">
    <citation type="journal article" date="2015" name="Genome Announc.">
        <title>Complete Genome Sequence of Pelosinus fermentans JBW45, a Member of a Remarkably Competitive Group of Negativicutes in the Firmicutes Phylum.</title>
        <authorList>
            <person name="De Leon K.B."/>
            <person name="Utturkar S.M."/>
            <person name="Camilleri L.B."/>
            <person name="Elias D.A."/>
            <person name="Arkin A.P."/>
            <person name="Fields M.W."/>
            <person name="Brown S.D."/>
            <person name="Wall J.D."/>
        </authorList>
    </citation>
    <scope>NUCLEOTIDE SEQUENCE [LARGE SCALE GENOMIC DNA]</scope>
    <source>
        <strain evidence="2 3">JBW45</strain>
    </source>
</reference>
<accession>I9NUL8</accession>
<evidence type="ECO:0000256" key="1">
    <source>
        <dbReference type="SAM" id="Phobius"/>
    </source>
</evidence>
<dbReference type="EMBL" id="CP010978">
    <property type="protein sequence ID" value="AJQ27517.1"/>
    <property type="molecule type" value="Genomic_DNA"/>
</dbReference>
<dbReference type="KEGG" id="pft:JBW_02167"/>
<reference evidence="3" key="2">
    <citation type="submission" date="2015-02" db="EMBL/GenBank/DDBJ databases">
        <title>Complete Genome Sequence of Pelosinus fermentans JBW45.</title>
        <authorList>
            <person name="De Leon K.B."/>
            <person name="Utturkar S.M."/>
            <person name="Camilleri L.B."/>
            <person name="Arkin A.P."/>
            <person name="Fields M.W."/>
            <person name="Brown S.D."/>
            <person name="Wall J.D."/>
        </authorList>
    </citation>
    <scope>NUCLEOTIDE SEQUENCE [LARGE SCALE GENOMIC DNA]</scope>
    <source>
        <strain evidence="3">JBW45</strain>
    </source>
</reference>
<dbReference type="HOGENOM" id="CLU_3390701_0_0_9"/>